<sequence length="65" mass="7372">MQKTKTQGAKAQHTKSPREDVCPRCGHHVPPEVTRHKTLGIYVPVWHPGTCRNPDCGASDEERRR</sequence>
<evidence type="ECO:0000313" key="2">
    <source>
        <dbReference type="EMBL" id="KFG77069.1"/>
    </source>
</evidence>
<dbReference type="AlphaFoldDB" id="A0A086N7F1"/>
<dbReference type="RefSeq" id="WP_063835784.1">
    <property type="nucleotide sequence ID" value="NZ_KN039946.1"/>
</dbReference>
<feature type="region of interest" description="Disordered" evidence="1">
    <location>
        <begin position="1"/>
        <end position="30"/>
    </location>
</feature>
<organism evidence="2 3">
    <name type="scientific">Streptomyces mutabilis</name>
    <dbReference type="NCBI Taxonomy" id="67332"/>
    <lineage>
        <taxon>Bacteria</taxon>
        <taxon>Bacillati</taxon>
        <taxon>Actinomycetota</taxon>
        <taxon>Actinomycetes</taxon>
        <taxon>Kitasatosporales</taxon>
        <taxon>Streptomycetaceae</taxon>
        <taxon>Streptomyces</taxon>
    </lineage>
</organism>
<name>A0A086N7F1_9ACTN</name>
<evidence type="ECO:0000256" key="1">
    <source>
        <dbReference type="SAM" id="MobiDB-lite"/>
    </source>
</evidence>
<evidence type="ECO:0000313" key="3">
    <source>
        <dbReference type="Proteomes" id="UP000029095"/>
    </source>
</evidence>
<comment type="caution">
    <text evidence="2">The sequence shown here is derived from an EMBL/GenBank/DDBJ whole genome shotgun (WGS) entry which is preliminary data.</text>
</comment>
<protein>
    <submittedName>
        <fullName evidence="2">Uncharacterized protein</fullName>
    </submittedName>
</protein>
<dbReference type="Proteomes" id="UP000029095">
    <property type="component" value="Unassembled WGS sequence"/>
</dbReference>
<keyword evidence="3" id="KW-1185">Reference proteome</keyword>
<dbReference type="EMBL" id="JNFQ01000001">
    <property type="protein sequence ID" value="KFG77069.1"/>
    <property type="molecule type" value="Genomic_DNA"/>
</dbReference>
<proteinExistence type="predicted"/>
<dbReference type="HOGENOM" id="CLU_2848027_0_0_11"/>
<accession>A0A086N7F1</accession>
<gene>
    <name evidence="2" type="ORF">FM21_13760</name>
</gene>
<reference evidence="2 3" key="1">
    <citation type="submission" date="2014-05" db="EMBL/GenBank/DDBJ databases">
        <title>Complete genome sequence of the Streptomyces mutabilis TRM45540.</title>
        <authorList>
            <person name="Luo X."/>
            <person name="Zhang L."/>
        </authorList>
    </citation>
    <scope>NUCLEOTIDE SEQUENCE [LARGE SCALE GENOMIC DNA]</scope>
    <source>
        <strain evidence="2 3">TRM45540</strain>
    </source>
</reference>